<evidence type="ECO:0000256" key="1">
    <source>
        <dbReference type="SAM" id="MobiDB-lite"/>
    </source>
</evidence>
<dbReference type="STRING" id="1802660.A2735_02110"/>
<dbReference type="AlphaFoldDB" id="A0A1F8EBY5"/>
<name>A0A1F8EBY5_9BACT</name>
<accession>A0A1F8EBY5</accession>
<proteinExistence type="predicted"/>
<comment type="caution">
    <text evidence="2">The sequence shown here is derived from an EMBL/GenBank/DDBJ whole genome shotgun (WGS) entry which is preliminary data.</text>
</comment>
<reference evidence="2 3" key="1">
    <citation type="journal article" date="2016" name="Nat. Commun.">
        <title>Thousands of microbial genomes shed light on interconnected biogeochemical processes in an aquifer system.</title>
        <authorList>
            <person name="Anantharaman K."/>
            <person name="Brown C.T."/>
            <person name="Hug L.A."/>
            <person name="Sharon I."/>
            <person name="Castelle C.J."/>
            <person name="Probst A.J."/>
            <person name="Thomas B.C."/>
            <person name="Singh A."/>
            <person name="Wilkins M.J."/>
            <person name="Karaoz U."/>
            <person name="Brodie E.L."/>
            <person name="Williams K.H."/>
            <person name="Hubbard S.S."/>
            <person name="Banfield J.F."/>
        </authorList>
    </citation>
    <scope>NUCLEOTIDE SEQUENCE [LARGE SCALE GENOMIC DNA]</scope>
</reference>
<dbReference type="InterPro" id="IPR036390">
    <property type="entry name" value="WH_DNA-bd_sf"/>
</dbReference>
<protein>
    <submittedName>
        <fullName evidence="2">Uncharacterized protein</fullName>
    </submittedName>
</protein>
<dbReference type="InterPro" id="IPR036388">
    <property type="entry name" value="WH-like_DNA-bd_sf"/>
</dbReference>
<dbReference type="Gene3D" id="1.10.10.10">
    <property type="entry name" value="Winged helix-like DNA-binding domain superfamily/Winged helix DNA-binding domain"/>
    <property type="match status" value="1"/>
</dbReference>
<dbReference type="EMBL" id="MGJA01000012">
    <property type="protein sequence ID" value="OGM97505.1"/>
    <property type="molecule type" value="Genomic_DNA"/>
</dbReference>
<dbReference type="Proteomes" id="UP000178520">
    <property type="component" value="Unassembled WGS sequence"/>
</dbReference>
<evidence type="ECO:0000313" key="3">
    <source>
        <dbReference type="Proteomes" id="UP000178520"/>
    </source>
</evidence>
<organism evidence="2 3">
    <name type="scientific">Candidatus Yanofskybacteria bacterium RIFCSPHIGHO2_01_FULL_41_21</name>
    <dbReference type="NCBI Taxonomy" id="1802660"/>
    <lineage>
        <taxon>Bacteria</taxon>
        <taxon>Candidatus Yanofskyibacteriota</taxon>
    </lineage>
</organism>
<gene>
    <name evidence="2" type="ORF">A2735_02110</name>
</gene>
<feature type="compositionally biased region" description="Polar residues" evidence="1">
    <location>
        <begin position="7"/>
        <end position="21"/>
    </location>
</feature>
<sequence>MTDEQDNSINSVQDPNESTPVVPSEPAPIPVLEEPAVVTETPVPVLPSGPVIPPTPTPAPAPITSPAPASLKSFLGKALEKIQFRKRAKLAKTVELAVKKRSITNDDVQKLLRVSDATATRYLSELVRQGKLRRAGTTSGTRYEPFDLTQGEPTPQKSLGKMV</sequence>
<dbReference type="SUPFAM" id="SSF46785">
    <property type="entry name" value="Winged helix' DNA-binding domain"/>
    <property type="match status" value="1"/>
</dbReference>
<evidence type="ECO:0000313" key="2">
    <source>
        <dbReference type="EMBL" id="OGM97505.1"/>
    </source>
</evidence>
<feature type="region of interest" description="Disordered" evidence="1">
    <location>
        <begin position="1"/>
        <end position="29"/>
    </location>
</feature>
<feature type="region of interest" description="Disordered" evidence="1">
    <location>
        <begin position="131"/>
        <end position="163"/>
    </location>
</feature>